<organism evidence="2 3">
    <name type="scientific">Kribbella antiqua</name>
    <dbReference type="NCBI Taxonomy" id="2512217"/>
    <lineage>
        <taxon>Bacteria</taxon>
        <taxon>Bacillati</taxon>
        <taxon>Actinomycetota</taxon>
        <taxon>Actinomycetes</taxon>
        <taxon>Propionibacteriales</taxon>
        <taxon>Kribbellaceae</taxon>
        <taxon>Kribbella</taxon>
    </lineage>
</organism>
<keyword evidence="2" id="KW-0808">Transferase</keyword>
<keyword evidence="3" id="KW-1185">Reference proteome</keyword>
<dbReference type="EMBL" id="SLWR01000001">
    <property type="protein sequence ID" value="TCO52223.1"/>
    <property type="molecule type" value="Genomic_DNA"/>
</dbReference>
<dbReference type="GO" id="GO:0016740">
    <property type="term" value="F:transferase activity"/>
    <property type="evidence" value="ECO:0007669"/>
    <property type="project" value="UniProtKB-KW"/>
</dbReference>
<protein>
    <submittedName>
        <fullName evidence="2">[acyl-carrier-protein] S-malonyltransferase</fullName>
    </submittedName>
</protein>
<dbReference type="Proteomes" id="UP000295573">
    <property type="component" value="Unassembled WGS sequence"/>
</dbReference>
<evidence type="ECO:0000256" key="1">
    <source>
        <dbReference type="SAM" id="MobiDB-lite"/>
    </source>
</evidence>
<name>A0A4R2J228_9ACTN</name>
<dbReference type="RefSeq" id="WP_241995340.1">
    <property type="nucleotide sequence ID" value="NZ_SLWR01000001.1"/>
</dbReference>
<dbReference type="AlphaFoldDB" id="A0A4R2J228"/>
<gene>
    <name evidence="2" type="ORF">EV646_1011221</name>
</gene>
<feature type="region of interest" description="Disordered" evidence="1">
    <location>
        <begin position="1"/>
        <end position="22"/>
    </location>
</feature>
<dbReference type="InterPro" id="IPR055582">
    <property type="entry name" value="DUF7158"/>
</dbReference>
<dbReference type="Pfam" id="PF23716">
    <property type="entry name" value="DUF7158"/>
    <property type="match status" value="1"/>
</dbReference>
<reference evidence="2 3" key="1">
    <citation type="journal article" date="2015" name="Stand. Genomic Sci.">
        <title>Genomic Encyclopedia of Bacterial and Archaeal Type Strains, Phase III: the genomes of soil and plant-associated and newly described type strains.</title>
        <authorList>
            <person name="Whitman W.B."/>
            <person name="Woyke T."/>
            <person name="Klenk H.P."/>
            <person name="Zhou Y."/>
            <person name="Lilburn T.G."/>
            <person name="Beck B.J."/>
            <person name="De Vos P."/>
            <person name="Vandamme P."/>
            <person name="Eisen J.A."/>
            <person name="Garrity G."/>
            <person name="Hugenholtz P."/>
            <person name="Kyrpides N.C."/>
        </authorList>
    </citation>
    <scope>NUCLEOTIDE SEQUENCE [LARGE SCALE GENOMIC DNA]</scope>
    <source>
        <strain evidence="2 3">VKM Ac-2541</strain>
    </source>
</reference>
<comment type="caution">
    <text evidence="2">The sequence shown here is derived from an EMBL/GenBank/DDBJ whole genome shotgun (WGS) entry which is preliminary data.</text>
</comment>
<accession>A0A4R2J228</accession>
<proteinExistence type="predicted"/>
<evidence type="ECO:0000313" key="2">
    <source>
        <dbReference type="EMBL" id="TCO52223.1"/>
    </source>
</evidence>
<evidence type="ECO:0000313" key="3">
    <source>
        <dbReference type="Proteomes" id="UP000295573"/>
    </source>
</evidence>
<sequence>MTAPTAVAHSHEHAHGHGHAVGRAPVAPADVMAYLDGEPLGRELLDERLERLRDGDAACVLPRADSREGRQLRRWVAQVVITEQLCVNELRRRGDAAPETPAEPIDVSTAIAVGSITAAALAGSDAVRRVAGIVSAEVRIPAEQLAYAADVLGEEPPADPAVPVAGWHRELLQSARLEAFARWLNAAMHERVQLVRGLEHPGDSNQPDNLHRH</sequence>